<keyword evidence="1" id="KW-0175">Coiled coil</keyword>
<keyword evidence="2" id="KW-0732">Signal</keyword>
<feature type="domain" description="C-type lectin" evidence="3">
    <location>
        <begin position="43"/>
        <end position="144"/>
    </location>
</feature>
<dbReference type="SMART" id="SM00034">
    <property type="entry name" value="CLECT"/>
    <property type="match status" value="1"/>
</dbReference>
<keyword evidence="5" id="KW-1185">Reference proteome</keyword>
<dbReference type="Gene3D" id="3.10.100.10">
    <property type="entry name" value="Mannose-Binding Protein A, subunit A"/>
    <property type="match status" value="1"/>
</dbReference>
<sequence length="343" mass="39866">MKGSLYWSLLTLATLFGASGGHYYETEDGSPVFVGDHYGSVHWFDAACVCAQREMVLITIDSEKKENQIKRLLTKIGTYETIWTGGNNLANAKHFKWLSTGNLIEYSNWSFKSPTYYDDNCISIDSADNWKHSLCDNKYWFMCEQRNAQKNEDLLFYVHQQMKNECKLNRKDDLQLRLKRVLLFYSNMININKTLQGNVDQVKALQIENEKLKLQLNQTLIDVRNTTEQLAETQGSLKTNLNSAEVQHLTNEKPNSTLEMEELVQEVKAMRKEMNNFKEFQNGAEYQLTLFDSLNLRDWFNSTSSLAHLKSKNDHIEDLRKSINHLENRLAKCESPEYRNATN</sequence>
<accession>A0A1I8NXV1</accession>
<dbReference type="AlphaFoldDB" id="A0A1I8NXV1"/>
<dbReference type="PROSITE" id="PS50041">
    <property type="entry name" value="C_TYPE_LECTIN_2"/>
    <property type="match status" value="1"/>
</dbReference>
<dbReference type="InterPro" id="IPR016186">
    <property type="entry name" value="C-type_lectin-like/link_sf"/>
</dbReference>
<dbReference type="STRING" id="35570.A0A1I8NXV1"/>
<evidence type="ECO:0000256" key="2">
    <source>
        <dbReference type="SAM" id="SignalP"/>
    </source>
</evidence>
<feature type="coiled-coil region" evidence="1">
    <location>
        <begin position="195"/>
        <end position="280"/>
    </location>
</feature>
<evidence type="ECO:0000313" key="4">
    <source>
        <dbReference type="EnsemblMetazoa" id="SCAU003034-PA"/>
    </source>
</evidence>
<dbReference type="SUPFAM" id="SSF56436">
    <property type="entry name" value="C-type lectin-like"/>
    <property type="match status" value="1"/>
</dbReference>
<dbReference type="Pfam" id="PF00059">
    <property type="entry name" value="Lectin_C"/>
    <property type="match status" value="1"/>
</dbReference>
<name>A0A1I8NXV1_STOCA</name>
<evidence type="ECO:0000256" key="1">
    <source>
        <dbReference type="SAM" id="Coils"/>
    </source>
</evidence>
<dbReference type="VEuPathDB" id="VectorBase:SCAU003034"/>
<dbReference type="InterPro" id="IPR016187">
    <property type="entry name" value="CTDL_fold"/>
</dbReference>
<gene>
    <name evidence="4" type="primary">106090529</name>
</gene>
<evidence type="ECO:0000259" key="3">
    <source>
        <dbReference type="PROSITE" id="PS50041"/>
    </source>
</evidence>
<dbReference type="EnsemblMetazoa" id="SCAU003034-RA">
    <property type="protein sequence ID" value="SCAU003034-PA"/>
    <property type="gene ID" value="SCAU003034"/>
</dbReference>
<feature type="chain" id="PRO_5009325665" description="C-type lectin domain-containing protein" evidence="2">
    <location>
        <begin position="21"/>
        <end position="343"/>
    </location>
</feature>
<evidence type="ECO:0000313" key="5">
    <source>
        <dbReference type="Proteomes" id="UP000095300"/>
    </source>
</evidence>
<dbReference type="Proteomes" id="UP000095300">
    <property type="component" value="Unassembled WGS sequence"/>
</dbReference>
<dbReference type="OrthoDB" id="7357196at2759"/>
<reference evidence="4" key="1">
    <citation type="submission" date="2020-05" db="UniProtKB">
        <authorList>
            <consortium name="EnsemblMetazoa"/>
        </authorList>
    </citation>
    <scope>IDENTIFICATION</scope>
    <source>
        <strain evidence="4">USDA</strain>
    </source>
</reference>
<dbReference type="KEGG" id="scac:106090529"/>
<proteinExistence type="predicted"/>
<feature type="signal peptide" evidence="2">
    <location>
        <begin position="1"/>
        <end position="20"/>
    </location>
</feature>
<organism evidence="4 5">
    <name type="scientific">Stomoxys calcitrans</name>
    <name type="common">Stable fly</name>
    <name type="synonym">Conops calcitrans</name>
    <dbReference type="NCBI Taxonomy" id="35570"/>
    <lineage>
        <taxon>Eukaryota</taxon>
        <taxon>Metazoa</taxon>
        <taxon>Ecdysozoa</taxon>
        <taxon>Arthropoda</taxon>
        <taxon>Hexapoda</taxon>
        <taxon>Insecta</taxon>
        <taxon>Pterygota</taxon>
        <taxon>Neoptera</taxon>
        <taxon>Endopterygota</taxon>
        <taxon>Diptera</taxon>
        <taxon>Brachycera</taxon>
        <taxon>Muscomorpha</taxon>
        <taxon>Muscoidea</taxon>
        <taxon>Muscidae</taxon>
        <taxon>Stomoxys</taxon>
    </lineage>
</organism>
<protein>
    <recommendedName>
        <fullName evidence="3">C-type lectin domain-containing protein</fullName>
    </recommendedName>
</protein>
<dbReference type="InterPro" id="IPR001304">
    <property type="entry name" value="C-type_lectin-like"/>
</dbReference>
<dbReference type="CDD" id="cd00037">
    <property type="entry name" value="CLECT"/>
    <property type="match status" value="1"/>
</dbReference>